<keyword evidence="4" id="KW-1185">Reference proteome</keyword>
<organism evidence="3 4">
    <name type="scientific">Phyllosticta capitalensis</name>
    <dbReference type="NCBI Taxonomy" id="121624"/>
    <lineage>
        <taxon>Eukaryota</taxon>
        <taxon>Fungi</taxon>
        <taxon>Dikarya</taxon>
        <taxon>Ascomycota</taxon>
        <taxon>Pezizomycotina</taxon>
        <taxon>Dothideomycetes</taxon>
        <taxon>Dothideomycetes incertae sedis</taxon>
        <taxon>Botryosphaeriales</taxon>
        <taxon>Phyllostictaceae</taxon>
        <taxon>Phyllosticta</taxon>
    </lineage>
</organism>
<feature type="domain" description="Carboxylesterase type B" evidence="2">
    <location>
        <begin position="55"/>
        <end position="560"/>
    </location>
</feature>
<dbReference type="SUPFAM" id="SSF53474">
    <property type="entry name" value="alpha/beta-Hydrolases"/>
    <property type="match status" value="1"/>
</dbReference>
<keyword evidence="1" id="KW-0732">Signal</keyword>
<protein>
    <submittedName>
        <fullName evidence="3">Carboxylesterase</fullName>
    </submittedName>
</protein>
<name>A0ABR1YDS4_9PEZI</name>
<dbReference type="Pfam" id="PF00135">
    <property type="entry name" value="COesterase"/>
    <property type="match status" value="1"/>
</dbReference>
<dbReference type="InterPro" id="IPR050309">
    <property type="entry name" value="Type-B_Carboxylest/Lipase"/>
</dbReference>
<dbReference type="PANTHER" id="PTHR11559">
    <property type="entry name" value="CARBOXYLESTERASE"/>
    <property type="match status" value="1"/>
</dbReference>
<dbReference type="Gene3D" id="3.40.50.1820">
    <property type="entry name" value="alpha/beta hydrolase"/>
    <property type="match status" value="1"/>
</dbReference>
<evidence type="ECO:0000256" key="1">
    <source>
        <dbReference type="SAM" id="SignalP"/>
    </source>
</evidence>
<evidence type="ECO:0000313" key="4">
    <source>
        <dbReference type="Proteomes" id="UP001492380"/>
    </source>
</evidence>
<gene>
    <name evidence="3" type="ORF">HDK90DRAFT_80227</name>
</gene>
<feature type="chain" id="PRO_5046655414" evidence="1">
    <location>
        <begin position="21"/>
        <end position="570"/>
    </location>
</feature>
<sequence length="570" mass="63069">MSLFSFFSLVHLFFATAALAAPSPPPGISFPRDAGGADALPILNLPYAAYRAKEYNKDKDYYRFANVRFAAAPTDGLRWQKPQPPPKETKLQDGSVGTACHQAQTSSFLSWYFENNQPTSEDCLFLDVYVPGKAARGEVKDLSVLNFIYPGGYVFGSKDWFLYQTGLWLENSDNNLIYVAGNHRMGAWGFLTGPTVEKEATSNLGLHDQRAVLQWIQDYIGLVGGDKNKVTAFGLSSGGSSIMHHVVAEGGKSNPLFQRAILNSPAFLPVYDAQSMETSFQDFAGKVQCRGKGIECLRKVPADALQKANVDTVMNAPVGRFGFGPAIDNSYIRDLPLNELRKGNFYPGISLLISHHENEGLTFSSSIKSDKDFDNLVTQSFPNITKAGKDELYSLYPDKPGQSAFKRTSHCLAHYAVNCNVRWMAAAYAKNGGSVRIYRLSALPAVHAQDTFLNWLRPGISFHKKLDFNAALGLDEKPRLEIDIDIDFSNPLHRGLSGKIQSLISSFAREADPNRFRKSGMKEVPQTEVKDDGLQVLDLGYEEEKVELDDLAPKKECDYWAGNAWNGRPG</sequence>
<dbReference type="Proteomes" id="UP001492380">
    <property type="component" value="Unassembled WGS sequence"/>
</dbReference>
<dbReference type="InterPro" id="IPR029058">
    <property type="entry name" value="AB_hydrolase_fold"/>
</dbReference>
<evidence type="ECO:0000259" key="2">
    <source>
        <dbReference type="Pfam" id="PF00135"/>
    </source>
</evidence>
<evidence type="ECO:0000313" key="3">
    <source>
        <dbReference type="EMBL" id="KAK8226219.1"/>
    </source>
</evidence>
<dbReference type="InterPro" id="IPR002018">
    <property type="entry name" value="CarbesteraseB"/>
</dbReference>
<dbReference type="PROSITE" id="PS00941">
    <property type="entry name" value="CARBOXYLESTERASE_B_2"/>
    <property type="match status" value="1"/>
</dbReference>
<dbReference type="InterPro" id="IPR019819">
    <property type="entry name" value="Carboxylesterase_B_CS"/>
</dbReference>
<feature type="signal peptide" evidence="1">
    <location>
        <begin position="1"/>
        <end position="20"/>
    </location>
</feature>
<comment type="caution">
    <text evidence="3">The sequence shown here is derived from an EMBL/GenBank/DDBJ whole genome shotgun (WGS) entry which is preliminary data.</text>
</comment>
<reference evidence="3 4" key="1">
    <citation type="submission" date="2024-04" db="EMBL/GenBank/DDBJ databases">
        <title>Phyllosticta paracitricarpa is synonymous to the EU quarantine fungus P. citricarpa based on phylogenomic analyses.</title>
        <authorList>
            <consortium name="Lawrence Berkeley National Laboratory"/>
            <person name="Van Ingen-Buijs V.A."/>
            <person name="Van Westerhoven A.C."/>
            <person name="Haridas S."/>
            <person name="Skiadas P."/>
            <person name="Martin F."/>
            <person name="Groenewald J.Z."/>
            <person name="Crous P.W."/>
            <person name="Seidl M.F."/>
        </authorList>
    </citation>
    <scope>NUCLEOTIDE SEQUENCE [LARGE SCALE GENOMIC DNA]</scope>
    <source>
        <strain evidence="3 4">CBS 123374</strain>
    </source>
</reference>
<dbReference type="EMBL" id="JBBWRZ010000011">
    <property type="protein sequence ID" value="KAK8226219.1"/>
    <property type="molecule type" value="Genomic_DNA"/>
</dbReference>
<accession>A0ABR1YDS4</accession>
<proteinExistence type="predicted"/>